<gene>
    <name evidence="13" type="ORF">J3U76_06845</name>
</gene>
<keyword evidence="8 11" id="KW-0472">Membrane</keyword>
<dbReference type="InterPro" id="IPR022346">
    <property type="entry name" value="T2SS_GspH"/>
</dbReference>
<dbReference type="InterPro" id="IPR045584">
    <property type="entry name" value="Pilin-like"/>
</dbReference>
<keyword evidence="3" id="KW-1003">Cell membrane</keyword>
<dbReference type="Pfam" id="PF12019">
    <property type="entry name" value="GspH"/>
    <property type="match status" value="1"/>
</dbReference>
<comment type="similarity">
    <text evidence="9">Belongs to the GSP H family.</text>
</comment>
<evidence type="ECO:0000313" key="13">
    <source>
        <dbReference type="EMBL" id="MBO1519346.1"/>
    </source>
</evidence>
<keyword evidence="4" id="KW-0488">Methylation</keyword>
<dbReference type="PROSITE" id="PS00409">
    <property type="entry name" value="PROKAR_NTER_METHYL"/>
    <property type="match status" value="1"/>
</dbReference>
<evidence type="ECO:0000256" key="1">
    <source>
        <dbReference type="ARBA" id="ARBA00004377"/>
    </source>
</evidence>
<dbReference type="Proteomes" id="UP000664882">
    <property type="component" value="Unassembled WGS sequence"/>
</dbReference>
<organism evidence="13 14">
    <name type="scientific">Oceanisphaera pacifica</name>
    <dbReference type="NCBI Taxonomy" id="2818389"/>
    <lineage>
        <taxon>Bacteria</taxon>
        <taxon>Pseudomonadati</taxon>
        <taxon>Pseudomonadota</taxon>
        <taxon>Gammaproteobacteria</taxon>
        <taxon>Aeromonadales</taxon>
        <taxon>Aeromonadaceae</taxon>
        <taxon>Oceanisphaera</taxon>
    </lineage>
</organism>
<comment type="subcellular location">
    <subcellularLocation>
        <location evidence="1">Cell inner membrane</location>
        <topology evidence="1">Single-pass membrane protein</topology>
    </subcellularLocation>
</comment>
<evidence type="ECO:0000259" key="12">
    <source>
        <dbReference type="Pfam" id="PF12019"/>
    </source>
</evidence>
<dbReference type="SUPFAM" id="SSF54523">
    <property type="entry name" value="Pili subunits"/>
    <property type="match status" value="1"/>
</dbReference>
<evidence type="ECO:0000256" key="7">
    <source>
        <dbReference type="ARBA" id="ARBA00022989"/>
    </source>
</evidence>
<accession>A0ABS3NGI5</accession>
<dbReference type="Pfam" id="PF07963">
    <property type="entry name" value="N_methyl"/>
    <property type="match status" value="1"/>
</dbReference>
<evidence type="ECO:0000313" key="14">
    <source>
        <dbReference type="Proteomes" id="UP000664882"/>
    </source>
</evidence>
<dbReference type="RefSeq" id="WP_208005179.1">
    <property type="nucleotide sequence ID" value="NZ_JAGDFX010000006.1"/>
</dbReference>
<evidence type="ECO:0000256" key="2">
    <source>
        <dbReference type="ARBA" id="ARBA00021549"/>
    </source>
</evidence>
<keyword evidence="14" id="KW-1185">Reference proteome</keyword>
<dbReference type="NCBIfam" id="TIGR02532">
    <property type="entry name" value="IV_pilin_GFxxxE"/>
    <property type="match status" value="1"/>
</dbReference>
<evidence type="ECO:0000256" key="8">
    <source>
        <dbReference type="ARBA" id="ARBA00023136"/>
    </source>
</evidence>
<dbReference type="InterPro" id="IPR012902">
    <property type="entry name" value="N_methyl_site"/>
</dbReference>
<evidence type="ECO:0000256" key="10">
    <source>
        <dbReference type="ARBA" id="ARBA00030775"/>
    </source>
</evidence>
<evidence type="ECO:0000256" key="4">
    <source>
        <dbReference type="ARBA" id="ARBA00022481"/>
    </source>
</evidence>
<evidence type="ECO:0000256" key="11">
    <source>
        <dbReference type="SAM" id="Phobius"/>
    </source>
</evidence>
<reference evidence="13 14" key="1">
    <citation type="submission" date="2021-03" db="EMBL/GenBank/DDBJ databases">
        <title>Oceanisphaera sp. nov., isolated from the intestine.</title>
        <authorList>
            <person name="Zhao L.-H."/>
            <person name="Shi L.-F."/>
        </authorList>
    </citation>
    <scope>NUCLEOTIDE SEQUENCE [LARGE SCALE GENOMIC DNA]</scope>
    <source>
        <strain evidence="13 14">DM8</strain>
    </source>
</reference>
<protein>
    <recommendedName>
        <fullName evidence="2">Type II secretion system protein H</fullName>
    </recommendedName>
    <alternativeName>
        <fullName evidence="10">General secretion pathway protein H</fullName>
    </alternativeName>
</protein>
<evidence type="ECO:0000256" key="3">
    <source>
        <dbReference type="ARBA" id="ARBA00022475"/>
    </source>
</evidence>
<evidence type="ECO:0000256" key="5">
    <source>
        <dbReference type="ARBA" id="ARBA00022519"/>
    </source>
</evidence>
<dbReference type="Gene3D" id="3.55.40.10">
    <property type="entry name" value="minor pseudopilin epsh domain"/>
    <property type="match status" value="1"/>
</dbReference>
<proteinExistence type="inferred from homology"/>
<name>A0ABS3NGI5_9GAMM</name>
<keyword evidence="6 11" id="KW-0812">Transmembrane</keyword>
<keyword evidence="5" id="KW-0997">Cell inner membrane</keyword>
<feature type="domain" description="General secretion pathway GspH" evidence="12">
    <location>
        <begin position="45"/>
        <end position="145"/>
    </location>
</feature>
<dbReference type="EMBL" id="JAGDFX010000006">
    <property type="protein sequence ID" value="MBO1519346.1"/>
    <property type="molecule type" value="Genomic_DNA"/>
</dbReference>
<feature type="transmembrane region" description="Helical" evidence="11">
    <location>
        <begin position="6"/>
        <end position="28"/>
    </location>
</feature>
<keyword evidence="7 11" id="KW-1133">Transmembrane helix</keyword>
<evidence type="ECO:0000256" key="6">
    <source>
        <dbReference type="ARBA" id="ARBA00022692"/>
    </source>
</evidence>
<evidence type="ECO:0000256" key="9">
    <source>
        <dbReference type="ARBA" id="ARBA00025772"/>
    </source>
</evidence>
<sequence length="167" mass="18183">MEIGQRGLTLIELSIGIAVVAILLSLAVPRFQRLAQKNSVRSAGMALYSDLQLARSEAIKRNQDITVCFSGSGTATWSYQIKVLAQPSDCSSNMLHLIRAMDHNDASSLNFSASYARDYLIFKPRRSSLVAGNITLTEQGQSITVKTWNNGIIRTCSSSKLSGVPKC</sequence>
<comment type="caution">
    <text evidence="13">The sequence shown here is derived from an EMBL/GenBank/DDBJ whole genome shotgun (WGS) entry which is preliminary data.</text>
</comment>